<dbReference type="Proteomes" id="UP000595254">
    <property type="component" value="Chromosome"/>
</dbReference>
<dbReference type="KEGG" id="ppsr:I6J18_10820"/>
<proteinExistence type="predicted"/>
<gene>
    <name evidence="1" type="ORF">I6J18_10820</name>
</gene>
<sequence>MEKSKSLKQILLSQIEAIAMNEGYDFLYEDAENEVLGQIIERDDSGSIMDTPLSFQLSINEERGNGTIIYYQPEGEVARKKFDLESTETIITLLGYVQTALLTFKKNR</sequence>
<accession>A0A974NQI7</accession>
<organism evidence="1 2">
    <name type="scientific">Peribacillus psychrosaccharolyticus</name>
    <name type="common">Bacillus psychrosaccharolyticus</name>
    <dbReference type="NCBI Taxonomy" id="1407"/>
    <lineage>
        <taxon>Bacteria</taxon>
        <taxon>Bacillati</taxon>
        <taxon>Bacillota</taxon>
        <taxon>Bacilli</taxon>
        <taxon>Bacillales</taxon>
        <taxon>Bacillaceae</taxon>
        <taxon>Peribacillus</taxon>
    </lineage>
</organism>
<name>A0A974NQI7_PERPY</name>
<reference evidence="1 2" key="1">
    <citation type="submission" date="2021-01" db="EMBL/GenBank/DDBJ databases">
        <title>FDA dAtabase for Regulatory Grade micrObial Sequences (FDA-ARGOS): Supporting development and validation of Infectious Disease Dx tests.</title>
        <authorList>
            <person name="Nelson B."/>
            <person name="Plummer A."/>
            <person name="Tallon L."/>
            <person name="Sadzewicz L."/>
            <person name="Zhao X."/>
            <person name="Boylan J."/>
            <person name="Ott S."/>
            <person name="Bowen H."/>
            <person name="Vavikolanu K."/>
            <person name="Mehta A."/>
            <person name="Aluvathingal J."/>
            <person name="Nadendla S."/>
            <person name="Myers T."/>
            <person name="Yan Y."/>
            <person name="Sichtig H."/>
        </authorList>
    </citation>
    <scope>NUCLEOTIDE SEQUENCE [LARGE SCALE GENOMIC DNA]</scope>
    <source>
        <strain evidence="1 2">FDAARGOS_1161</strain>
    </source>
</reference>
<dbReference type="EMBL" id="CP068053">
    <property type="protein sequence ID" value="QQT02271.1"/>
    <property type="molecule type" value="Genomic_DNA"/>
</dbReference>
<protein>
    <submittedName>
        <fullName evidence="1">Uncharacterized protein</fullName>
    </submittedName>
</protein>
<keyword evidence="2" id="KW-1185">Reference proteome</keyword>
<dbReference type="RefSeq" id="WP_040376090.1">
    <property type="nucleotide sequence ID" value="NZ_CP068053.1"/>
</dbReference>
<dbReference type="AlphaFoldDB" id="A0A974NQI7"/>
<evidence type="ECO:0000313" key="2">
    <source>
        <dbReference type="Proteomes" id="UP000595254"/>
    </source>
</evidence>
<evidence type="ECO:0000313" key="1">
    <source>
        <dbReference type="EMBL" id="QQT02271.1"/>
    </source>
</evidence>